<reference evidence="1" key="1">
    <citation type="submission" date="2021-10" db="EMBL/GenBank/DDBJ databases">
        <title>The complete genome sequence of Leeia sp. TBRC 13508.</title>
        <authorList>
            <person name="Charoenyingcharoen P."/>
            <person name="Yukphan P."/>
        </authorList>
    </citation>
    <scope>NUCLEOTIDE SEQUENCE</scope>
    <source>
        <strain evidence="1">TBRC 13508</strain>
    </source>
</reference>
<evidence type="ECO:0000313" key="1">
    <source>
        <dbReference type="EMBL" id="MCB6184084.1"/>
    </source>
</evidence>
<protein>
    <submittedName>
        <fullName evidence="1">Prepilin-type N-terminal cleavage/methylation domain-containing protein</fullName>
    </submittedName>
</protein>
<dbReference type="Proteomes" id="UP001165395">
    <property type="component" value="Unassembled WGS sequence"/>
</dbReference>
<dbReference type="EMBL" id="JAJBZT010000005">
    <property type="protein sequence ID" value="MCB6184084.1"/>
    <property type="molecule type" value="Genomic_DNA"/>
</dbReference>
<accession>A0ABS8D7C2</accession>
<name>A0ABS8D7C2_9NEIS</name>
<dbReference type="Gene3D" id="3.30.700.10">
    <property type="entry name" value="Glycoprotein, Type 4 Pilin"/>
    <property type="match status" value="1"/>
</dbReference>
<organism evidence="1 2">
    <name type="scientific">Leeia speluncae</name>
    <dbReference type="NCBI Taxonomy" id="2884804"/>
    <lineage>
        <taxon>Bacteria</taxon>
        <taxon>Pseudomonadati</taxon>
        <taxon>Pseudomonadota</taxon>
        <taxon>Betaproteobacteria</taxon>
        <taxon>Neisseriales</taxon>
        <taxon>Leeiaceae</taxon>
        <taxon>Leeia</taxon>
    </lineage>
</organism>
<dbReference type="InterPro" id="IPR012902">
    <property type="entry name" value="N_methyl_site"/>
</dbReference>
<gene>
    <name evidence="1" type="ORF">LIN78_11060</name>
</gene>
<dbReference type="RefSeq" id="WP_227180874.1">
    <property type="nucleotide sequence ID" value="NZ_JAJBZT010000005.1"/>
</dbReference>
<dbReference type="InterPro" id="IPR045584">
    <property type="entry name" value="Pilin-like"/>
</dbReference>
<keyword evidence="2" id="KW-1185">Reference proteome</keyword>
<proteinExistence type="predicted"/>
<dbReference type="Pfam" id="PF07963">
    <property type="entry name" value="N_methyl"/>
    <property type="match status" value="1"/>
</dbReference>
<dbReference type="SUPFAM" id="SSF54523">
    <property type="entry name" value="Pili subunits"/>
    <property type="match status" value="1"/>
</dbReference>
<evidence type="ECO:0000313" key="2">
    <source>
        <dbReference type="Proteomes" id="UP001165395"/>
    </source>
</evidence>
<dbReference type="NCBIfam" id="TIGR02532">
    <property type="entry name" value="IV_pilin_GFxxxE"/>
    <property type="match status" value="1"/>
</dbReference>
<sequence length="59" mass="6484">MSQMKHSGFTMIEIMLVLCILGILAMISIPMFAESQAKAENKAAITDARNFLTLSISNH</sequence>
<comment type="caution">
    <text evidence="1">The sequence shown here is derived from an EMBL/GenBank/DDBJ whole genome shotgun (WGS) entry which is preliminary data.</text>
</comment>